<dbReference type="GeneID" id="54326635"/>
<sequence length="117" mass="13540">MAEWDAIYCLLASQAIPSMKRVHELAYRVIVLDSDLQTCSSEHYTEAFIRIRLSTWMRRLRTLHEGVLANRLLVQFSDDLFDVRVGERHSMTILREYCIHSIRPPATRKASTGDSVC</sequence>
<dbReference type="AlphaFoldDB" id="A0A5M9MRW5"/>
<dbReference type="PANTHER" id="PTHR39596:SF2">
    <property type="entry name" value="HET DOMAIN PROTEIN (AFU_ORTHOLOGUE AFUA_1G17550)-RELATED"/>
    <property type="match status" value="1"/>
</dbReference>
<dbReference type="Proteomes" id="UP000324241">
    <property type="component" value="Unassembled WGS sequence"/>
</dbReference>
<dbReference type="OrthoDB" id="2426273at2759"/>
<dbReference type="RefSeq" id="XP_033427411.1">
    <property type="nucleotide sequence ID" value="XM_033568605.1"/>
</dbReference>
<proteinExistence type="predicted"/>
<name>A0A5M9MRW5_9EURO</name>
<reference evidence="1 2" key="1">
    <citation type="submission" date="2019-08" db="EMBL/GenBank/DDBJ databases">
        <title>The genome sequence of a newly discovered highly antifungal drug resistant Aspergillus species, Aspergillus tanneri NIH 1004.</title>
        <authorList>
            <person name="Mounaud S."/>
            <person name="Singh I."/>
            <person name="Joardar V."/>
            <person name="Pakala S."/>
            <person name="Pakala S."/>
            <person name="Venepally P."/>
            <person name="Chung J.K."/>
            <person name="Losada L."/>
            <person name="Nierman W.C."/>
        </authorList>
    </citation>
    <scope>NUCLEOTIDE SEQUENCE [LARGE SCALE GENOMIC DNA]</scope>
    <source>
        <strain evidence="1 2">NIH1004</strain>
    </source>
</reference>
<comment type="caution">
    <text evidence="1">The sequence shown here is derived from an EMBL/GenBank/DDBJ whole genome shotgun (WGS) entry which is preliminary data.</text>
</comment>
<dbReference type="PANTHER" id="PTHR39596">
    <property type="match status" value="1"/>
</dbReference>
<gene>
    <name evidence="1" type="ORF">ATNIH1004_003933</name>
</gene>
<evidence type="ECO:0000313" key="1">
    <source>
        <dbReference type="EMBL" id="KAA8648050.1"/>
    </source>
</evidence>
<evidence type="ECO:0000313" key="2">
    <source>
        <dbReference type="Proteomes" id="UP000324241"/>
    </source>
</evidence>
<protein>
    <submittedName>
        <fullName evidence="1">Uncharacterized protein</fullName>
    </submittedName>
</protein>
<organism evidence="1 2">
    <name type="scientific">Aspergillus tanneri</name>
    <dbReference type="NCBI Taxonomy" id="1220188"/>
    <lineage>
        <taxon>Eukaryota</taxon>
        <taxon>Fungi</taxon>
        <taxon>Dikarya</taxon>
        <taxon>Ascomycota</taxon>
        <taxon>Pezizomycotina</taxon>
        <taxon>Eurotiomycetes</taxon>
        <taxon>Eurotiomycetidae</taxon>
        <taxon>Eurotiales</taxon>
        <taxon>Aspergillaceae</taxon>
        <taxon>Aspergillus</taxon>
        <taxon>Aspergillus subgen. Circumdati</taxon>
    </lineage>
</organism>
<accession>A0A5M9MRW5</accession>
<dbReference type="EMBL" id="QUQM01000003">
    <property type="protein sequence ID" value="KAA8648050.1"/>
    <property type="molecule type" value="Genomic_DNA"/>
</dbReference>